<accession>A0A517W8U0</accession>
<sequence length="464" mass="51713">MNPLVSETEVQTTAAVEPQPAEQAQPGLFRTVWRWHFYAGMFASPFLITLAVTGMLYIFSPEIGFYLHRDLVYVSPEGTRLPPSALLAAATTYAGQGEATELMALSEADRSVVVTVSDKEAKQKREIFLNPYDASVLGELDPKQDGVRNFFKVVLDIHRRLFIGTTGRVIIELVTCWGLLLFCTGLYLWWPRRREKVKGVWVPRLKGKSYMVLRDLHALGGVYLLPVLFLIVGTGMFYTVLWGRGAMAVSVVSHQGLDGLSAIAGGKGKQKSEEEKPAPPTEAQIDAVWEYASRTYPDRSLELVLGKSSAEKINVRAMNGHSTGTYGSYKYDNLMVDPAQTTLISNERLADHPAFWMHGWTYPLHVGSIGGPATKVIWFLACVVLAALPVTGLWMWWKRRPTGKSGFPRRREHRLPLWLTGAVILCCLFFPLAGISVVLALLVDLVWFRWIRNRSETPQSGSAA</sequence>
<gene>
    <name evidence="2" type="ORF">V6x_13610</name>
</gene>
<dbReference type="Pfam" id="PF03929">
    <property type="entry name" value="PepSY_TM"/>
    <property type="match status" value="1"/>
</dbReference>
<dbReference type="AlphaFoldDB" id="A0A517W8U0"/>
<keyword evidence="1" id="KW-0472">Membrane</keyword>
<feature type="transmembrane region" description="Helical" evidence="1">
    <location>
        <begin position="218"/>
        <end position="241"/>
    </location>
</feature>
<organism evidence="2 3">
    <name type="scientific">Gimesia chilikensis</name>
    <dbReference type="NCBI Taxonomy" id="2605989"/>
    <lineage>
        <taxon>Bacteria</taxon>
        <taxon>Pseudomonadati</taxon>
        <taxon>Planctomycetota</taxon>
        <taxon>Planctomycetia</taxon>
        <taxon>Planctomycetales</taxon>
        <taxon>Planctomycetaceae</taxon>
        <taxon>Gimesia</taxon>
    </lineage>
</organism>
<keyword evidence="1" id="KW-0812">Transmembrane</keyword>
<proteinExistence type="predicted"/>
<dbReference type="PANTHER" id="PTHR34219">
    <property type="entry name" value="IRON-REGULATED INNER MEMBRANE PROTEIN-RELATED"/>
    <property type="match status" value="1"/>
</dbReference>
<evidence type="ECO:0000256" key="1">
    <source>
        <dbReference type="SAM" id="Phobius"/>
    </source>
</evidence>
<evidence type="ECO:0000313" key="3">
    <source>
        <dbReference type="Proteomes" id="UP000320722"/>
    </source>
</evidence>
<feature type="transmembrane region" description="Helical" evidence="1">
    <location>
        <begin position="376"/>
        <end position="397"/>
    </location>
</feature>
<dbReference type="RefSeq" id="WP_145037842.1">
    <property type="nucleotide sequence ID" value="NZ_CP036347.1"/>
</dbReference>
<protein>
    <submittedName>
        <fullName evidence="2">PepSY-associated TM helix</fullName>
    </submittedName>
</protein>
<keyword evidence="1" id="KW-1133">Transmembrane helix</keyword>
<dbReference type="Proteomes" id="UP000320722">
    <property type="component" value="Chromosome"/>
</dbReference>
<name>A0A517W8U0_9PLAN</name>
<evidence type="ECO:0000313" key="2">
    <source>
        <dbReference type="EMBL" id="QDU01679.1"/>
    </source>
</evidence>
<dbReference type="EMBL" id="CP036347">
    <property type="protein sequence ID" value="QDU01679.1"/>
    <property type="molecule type" value="Genomic_DNA"/>
</dbReference>
<dbReference type="InterPro" id="IPR005625">
    <property type="entry name" value="PepSY-ass_TM"/>
</dbReference>
<feature type="transmembrane region" description="Helical" evidence="1">
    <location>
        <begin position="169"/>
        <end position="190"/>
    </location>
</feature>
<dbReference type="PANTHER" id="PTHR34219:SF1">
    <property type="entry name" value="PEPSY DOMAIN-CONTAINING PROTEIN"/>
    <property type="match status" value="1"/>
</dbReference>
<feature type="transmembrane region" description="Helical" evidence="1">
    <location>
        <begin position="417"/>
        <end position="447"/>
    </location>
</feature>
<reference evidence="2 3" key="1">
    <citation type="submission" date="2019-02" db="EMBL/GenBank/DDBJ databases">
        <title>Deep-cultivation of Planctomycetes and their phenomic and genomic characterization uncovers novel biology.</title>
        <authorList>
            <person name="Wiegand S."/>
            <person name="Jogler M."/>
            <person name="Boedeker C."/>
            <person name="Pinto D."/>
            <person name="Vollmers J."/>
            <person name="Rivas-Marin E."/>
            <person name="Kohn T."/>
            <person name="Peeters S.H."/>
            <person name="Heuer A."/>
            <person name="Rast P."/>
            <person name="Oberbeckmann S."/>
            <person name="Bunk B."/>
            <person name="Jeske O."/>
            <person name="Meyerdierks A."/>
            <person name="Storesund J.E."/>
            <person name="Kallscheuer N."/>
            <person name="Luecker S."/>
            <person name="Lage O.M."/>
            <person name="Pohl T."/>
            <person name="Merkel B.J."/>
            <person name="Hornburger P."/>
            <person name="Mueller R.-W."/>
            <person name="Bruemmer F."/>
            <person name="Labrenz M."/>
            <person name="Spormann A.M."/>
            <person name="Op den Camp H."/>
            <person name="Overmann J."/>
            <person name="Amann R."/>
            <person name="Jetten M.S.M."/>
            <person name="Mascher T."/>
            <person name="Medema M.H."/>
            <person name="Devos D.P."/>
            <person name="Kaster A.-K."/>
            <person name="Ovreas L."/>
            <person name="Rohde M."/>
            <person name="Galperin M.Y."/>
            <person name="Jogler C."/>
        </authorList>
    </citation>
    <scope>NUCLEOTIDE SEQUENCE [LARGE SCALE GENOMIC DNA]</scope>
    <source>
        <strain evidence="2 3">V6</strain>
    </source>
</reference>
<feature type="transmembrane region" description="Helical" evidence="1">
    <location>
        <begin position="35"/>
        <end position="59"/>
    </location>
</feature>